<dbReference type="GO" id="GO:0007156">
    <property type="term" value="P:homophilic cell adhesion via plasma membrane adhesion molecules"/>
    <property type="evidence" value="ECO:0007669"/>
    <property type="project" value="InterPro"/>
</dbReference>
<dbReference type="InterPro" id="IPR052956">
    <property type="entry name" value="Mesenchyme-surface_protein"/>
</dbReference>
<dbReference type="PANTHER" id="PTHR46928">
    <property type="entry name" value="MESENCHYME-SPECIFIC CELL SURFACE GLYCOPROTEIN"/>
    <property type="match status" value="1"/>
</dbReference>
<reference evidence="8" key="1">
    <citation type="journal article" date="2014" name="Int. J. Syst. Evol. Microbiol.">
        <title>Complete genome sequence of Corynebacterium casei LMG S-19264T (=DSM 44701T), isolated from a smear-ripened cheese.</title>
        <authorList>
            <consortium name="US DOE Joint Genome Institute (JGI-PGF)"/>
            <person name="Walter F."/>
            <person name="Albersmeier A."/>
            <person name="Kalinowski J."/>
            <person name="Ruckert C."/>
        </authorList>
    </citation>
    <scope>NUCLEOTIDE SEQUENCE</scope>
    <source>
        <strain evidence="8">KCTC 12988</strain>
    </source>
</reference>
<dbReference type="InterPro" id="IPR001322">
    <property type="entry name" value="Lamin_tail_dom"/>
</dbReference>
<dbReference type="Gene3D" id="2.60.40.2030">
    <property type="match status" value="1"/>
</dbReference>
<dbReference type="InterPro" id="IPR011048">
    <property type="entry name" value="Haem_d1_sf"/>
</dbReference>
<evidence type="ECO:0000313" key="9">
    <source>
        <dbReference type="Proteomes" id="UP000644507"/>
    </source>
</evidence>
<dbReference type="SUPFAM" id="SSF74853">
    <property type="entry name" value="Lamin A/C globular tail domain"/>
    <property type="match status" value="1"/>
</dbReference>
<dbReference type="InterPro" id="IPR009722">
    <property type="entry name" value="YjiK/CarP"/>
</dbReference>
<dbReference type="CDD" id="cd09971">
    <property type="entry name" value="SdiA-regulated"/>
    <property type="match status" value="1"/>
</dbReference>
<comment type="caution">
    <text evidence="8">The sequence shown here is derived from an EMBL/GenBank/DDBJ whole genome shotgun (WGS) entry which is preliminary data.</text>
</comment>
<evidence type="ECO:0000313" key="8">
    <source>
        <dbReference type="EMBL" id="GHC42786.1"/>
    </source>
</evidence>
<dbReference type="Pfam" id="PF00932">
    <property type="entry name" value="LTD"/>
    <property type="match status" value="3"/>
</dbReference>
<comment type="subcellular location">
    <subcellularLocation>
        <location evidence="1">Cell membrane</location>
    </subcellularLocation>
</comment>
<dbReference type="Proteomes" id="UP000644507">
    <property type="component" value="Unassembled WGS sequence"/>
</dbReference>
<accession>A0A918WE15</accession>
<dbReference type="Gene3D" id="2.130.10.10">
    <property type="entry name" value="YVTN repeat-like/Quinoprotein amine dehydrogenase"/>
    <property type="match status" value="1"/>
</dbReference>
<dbReference type="InterPro" id="IPR036907">
    <property type="entry name" value="5'-Nucleotdase_C_sf"/>
</dbReference>
<dbReference type="Gene3D" id="3.90.780.10">
    <property type="entry name" value="5'-Nucleotidase, C-terminal domain"/>
    <property type="match status" value="1"/>
</dbReference>
<dbReference type="RefSeq" id="WP_189567008.1">
    <property type="nucleotide sequence ID" value="NZ_BMXI01000002.1"/>
</dbReference>
<dbReference type="SUPFAM" id="SSF50956">
    <property type="entry name" value="Thermostable phytase (3-phytase)"/>
    <property type="match status" value="1"/>
</dbReference>
<dbReference type="GO" id="GO:0005886">
    <property type="term" value="C:plasma membrane"/>
    <property type="evidence" value="ECO:0007669"/>
    <property type="project" value="UniProtKB-SubCell"/>
</dbReference>
<dbReference type="EMBL" id="BMXI01000002">
    <property type="protein sequence ID" value="GHC42786.1"/>
    <property type="molecule type" value="Genomic_DNA"/>
</dbReference>
<evidence type="ECO:0000256" key="4">
    <source>
        <dbReference type="SAM" id="MobiDB-lite"/>
    </source>
</evidence>
<feature type="compositionally biased region" description="Basic and acidic residues" evidence="4">
    <location>
        <begin position="1690"/>
        <end position="1700"/>
    </location>
</feature>
<dbReference type="Gene3D" id="3.60.21.10">
    <property type="match status" value="1"/>
</dbReference>
<reference evidence="8" key="2">
    <citation type="submission" date="2020-09" db="EMBL/GenBank/DDBJ databases">
        <authorList>
            <person name="Sun Q."/>
            <person name="Kim S."/>
        </authorList>
    </citation>
    <scope>NUCLEOTIDE SEQUENCE</scope>
    <source>
        <strain evidence="8">KCTC 12988</strain>
    </source>
</reference>
<feature type="region of interest" description="Disordered" evidence="4">
    <location>
        <begin position="449"/>
        <end position="471"/>
    </location>
</feature>
<dbReference type="PANTHER" id="PTHR46928:SF1">
    <property type="entry name" value="MESENCHYME-SPECIFIC CELL SURFACE GLYCOPROTEIN"/>
    <property type="match status" value="1"/>
</dbReference>
<dbReference type="InterPro" id="IPR008334">
    <property type="entry name" value="5'-Nucleotdase_C"/>
</dbReference>
<dbReference type="SUPFAM" id="SSF141072">
    <property type="entry name" value="CalX-like"/>
    <property type="match status" value="1"/>
</dbReference>
<evidence type="ECO:0000259" key="6">
    <source>
        <dbReference type="PROSITE" id="PS50268"/>
    </source>
</evidence>
<keyword evidence="5" id="KW-0732">Signal</keyword>
<dbReference type="SUPFAM" id="SSF55816">
    <property type="entry name" value="5'-nucleotidase (syn. UDP-sugar hydrolase), C-terminal domain"/>
    <property type="match status" value="1"/>
</dbReference>
<dbReference type="InterPro" id="IPR029052">
    <property type="entry name" value="Metallo-depent_PP-like"/>
</dbReference>
<dbReference type="GO" id="GO:0005509">
    <property type="term" value="F:calcium ion binding"/>
    <property type="evidence" value="ECO:0007669"/>
    <property type="project" value="InterPro"/>
</dbReference>
<dbReference type="GO" id="GO:0009166">
    <property type="term" value="P:nucleotide catabolic process"/>
    <property type="evidence" value="ECO:0007669"/>
    <property type="project" value="InterPro"/>
</dbReference>
<dbReference type="SUPFAM" id="SSF56300">
    <property type="entry name" value="Metallo-dependent phosphatases"/>
    <property type="match status" value="1"/>
</dbReference>
<dbReference type="InterPro" id="IPR002126">
    <property type="entry name" value="Cadherin-like_dom"/>
</dbReference>
<sequence>MATSRVSTLLTACLGTVLFSSSASAQSGLLVTELKSNGDGGDFWELTNVRGSSVDLTGWSWDDDSAVLGTIVIPDGTTIAPGESLIFTGVDEAEFRAYWNLDAAVQVLFDEGAPGLGGGDAINLFNATELVLTFSYDAEGFTKSDGSPAEGGHAGLSAGGSLATQSLVLDPLFGTENPRYTFADGFLNGTISPAGDNNAGSPGSAHLDYTGPDFELSLTVAPPAFSESSSDLVEGTVTRTGDTTEELVVNLFSGDITEATVPASVTIPAGQAAAVFAVTPADDAFPDGDQTFDLTATAAGGLPATFSITVEDDGDTFSQRLMLTEVLSNQSGTAPDGAEDYWELTNFGAAAVDLSGYSWHDSGRDATTAADWALPEGSSIASGESVVFTETDPTVFRQWWGLDESVQVFQAVGGPGLGKGDGVSFFDAGGNEIFFFSYAVGDFALENGDPSLGEDPVDPNNAEDPGHAGIASGGAEAFQAAVWVPSSGFDAPRYTAATGSNFGTFTGPDSEDLGSPGRLGAAVDLSIYVRVGRYDLPEPSRTTAPTDNLLAEEASGVAYNWDTDSLFLVGDGGQSVTEVSKTGELLSTMTLALGSSPQGTDFYDPEGVTYIGNGEFVFTEERDRQLVKFTYVAGATLTRADTEVVKIGTFVPNIGTEGLSFDPLTGGFVVLREKDPIGIFQTDVDFENGTASNGSATTEDSVNLFDPVLLGMTDVADVFALSNLPNRYAGSLLVLGQEDGRVVHIDRAGNVLSTLNIASDPGNPLSVADQQHEGIVMDHDGFIYIVNENGGGSIDRPQLWVYKAATGPNQAPTEVALNNAVTSVIENTNTQSGLKVADIIITDDGLGSNEVTVSGVDADFFEVVNSELFVKAGTSLDFEIQSSYSISIEVDDVTVGGSPDASVPFILVVTDLIDETVTGPAVIVSEVAPWSSGNSEVGADWFELTNTSDSTIDLTGWKMDDNSDSFGQGAFLEGVPSIAPGESVVFIDGALADLESIGANFFSNWFGESAPAGLQIGTYDGPGLGTGGDAVNIYDASGALQTRLAFGPSPEAAPFATFDNSAGLDEVEIAFLSEEGRYGAFLAANGVEIGSPGTTGALIVSEVAPWSSGRDIDADWFEVTNLTAREVSIEGWSYDDNSESSTTAVPLHGITTLAAGESVIFIEANTPEDLESLRAEFLSLWFGDRAPAALQIGSYSGSGIGLSGNGDAVNLFDSEGNRRANVFFGASPEGPYATFDNAAGLEKAELTRLSIVGLHGAFAAFADQEQIGSPGRIQGLPVPTEEPEKGYEVLTALSTATLPRGAEIGAYDVASKMVYVTSGDGLQTVDLTDPENPVVSETIFADGAEITSTAVQPGTGVIAIAVVNATDKTLPGSVQFHDSTGALLNTVTVGALPDQIVFTHDSTKLLVANEGQSADPEENDPLIFPNPEGSVSIIDLSGGVASATGVIADFNAFDSQADDLRAAGVRLFPNVTATETLVDEDEELTVSQDLEPEAIAITEDDSFAYITLQENNAVAVLDIANATFTEILPLGLKDHSLVRNALDASNRDVPGESEEGRINIQPWPIFGMYMPDHIKTYEAGGETYFIIANEGDGRAVDETRGGSLNVDETAFPDASLFDDDNLGRLKFSNVDGDVDGDGDIDVLHSFGARSFSIYDSAGNQIYDSGSDFEVITAALVPELFNSDESDPGEFDARSDDKGPEPEGLTTGVVNGQTYAFIGLERVGGIMVYNVTDVNKVCFVQYLSTAGDQAPEGLVFVQASESPIGTPLLLVTNEASNTLTTYEFNPPFTLELFHLADQEASVNAVGDAPRLSAILNKLRADDLGADGLPDNSLTLSSGDAIIPGLFYEASAAVYGSAGIADIQIQNELGIQAVALGNHEFDFGTEMLAGLIDGSATGAILDSDYAGTSFPYLSGNLNFATDAAMAPLVTADHQPPVGGRVAATTVIEVNGEKIGVVAATTPTLASISSPGSIGITPAPFAGSPSRFELDELAAVIQEDVDALLATDASINKVILLAHMQRIDIEQALATRLREVDIIVAGGSNTRLFDEEDRIRSGDSYQGAYPLMSHDADGQPVAIVNTDGSYKYLGRLVIDFDATGTLIPESYDPTISGAYATDEQGVAELDAAAFVDPEIQSIADAIEAQIIMTDGNYFGVTTEFLNGNRSGGPTDGVRTQETNLGNLTADANLAAAREVDPTVVMSIKNGGGIRASIGETVVLPGDTVASRLAPAANPLSGRPAGGISQNAIQAALAFNNNLILLTLTKAEIVALLEHGIEAIPGVSGQFSQVGGVRFSYDQSSSPRIVNAVLVNESGEVTDVLAMDGQIVGDPDETFRIVTLDFLSRPNFDNAGNFIGAGDGYPFPNYNTDPGTPEAPRAVASPEQVSRINPVVITRDEVRTGVAQFADDYSEQDALAEYLVSRFPESTPYEEADLPPMADLRIQSLGDRQDEVLGGVSLAVFSEAFGEHSDSDQMDLLFEYAYGLNPGADDDILQLGENGEVLARGGEFFDLAVTSNGVSFTANFLRRKDFARQGLIYTPQYTSQSKLGTQWYDAAVVPVVVGEDGEMEVVQVEFPIFTPDAEKAQFFRMKVDTAAVPEG</sequence>
<feature type="domain" description="LTD" evidence="7">
    <location>
        <begin position="1091"/>
        <end position="1228"/>
    </location>
</feature>
<dbReference type="InterPro" id="IPR038081">
    <property type="entry name" value="CalX-like_sf"/>
</dbReference>
<dbReference type="GO" id="GO:0016787">
    <property type="term" value="F:hydrolase activity"/>
    <property type="evidence" value="ECO:0007669"/>
    <property type="project" value="InterPro"/>
</dbReference>
<evidence type="ECO:0008006" key="10">
    <source>
        <dbReference type="Google" id="ProtNLM"/>
    </source>
</evidence>
<dbReference type="PROSITE" id="PS50268">
    <property type="entry name" value="CADHERIN_2"/>
    <property type="match status" value="1"/>
</dbReference>
<dbReference type="CDD" id="cd11304">
    <property type="entry name" value="Cadherin_repeat"/>
    <property type="match status" value="1"/>
</dbReference>
<feature type="domain" description="LTD" evidence="7">
    <location>
        <begin position="909"/>
        <end position="1050"/>
    </location>
</feature>
<dbReference type="InterPro" id="IPR036415">
    <property type="entry name" value="Lamin_tail_dom_sf"/>
</dbReference>
<protein>
    <recommendedName>
        <fullName evidence="10">LTD domain-containing protein</fullName>
    </recommendedName>
</protein>
<dbReference type="InterPro" id="IPR015943">
    <property type="entry name" value="WD40/YVTN_repeat-like_dom_sf"/>
</dbReference>
<organism evidence="8 9">
    <name type="scientific">Roseibacillus persicicus</name>
    <dbReference type="NCBI Taxonomy" id="454148"/>
    <lineage>
        <taxon>Bacteria</taxon>
        <taxon>Pseudomonadati</taxon>
        <taxon>Verrucomicrobiota</taxon>
        <taxon>Verrucomicrobiia</taxon>
        <taxon>Verrucomicrobiales</taxon>
        <taxon>Verrucomicrobiaceae</taxon>
        <taxon>Roseibacillus</taxon>
    </lineage>
</organism>
<dbReference type="SUPFAM" id="SSF51004">
    <property type="entry name" value="C-terminal (heme d1) domain of cytochrome cd1-nitrite reductase"/>
    <property type="match status" value="1"/>
</dbReference>
<feature type="region of interest" description="Disordered" evidence="4">
    <location>
        <begin position="1681"/>
        <end position="1705"/>
    </location>
</feature>
<keyword evidence="9" id="KW-1185">Reference proteome</keyword>
<name>A0A918WE15_9BACT</name>
<evidence type="ECO:0000256" key="5">
    <source>
        <dbReference type="SAM" id="SignalP"/>
    </source>
</evidence>
<gene>
    <name evidence="8" type="ORF">GCM10007100_04660</name>
</gene>
<feature type="signal peptide" evidence="5">
    <location>
        <begin position="1"/>
        <end position="25"/>
    </location>
</feature>
<dbReference type="PROSITE" id="PS51841">
    <property type="entry name" value="LTD"/>
    <property type="match status" value="4"/>
</dbReference>
<keyword evidence="3" id="KW-0472">Membrane</keyword>
<dbReference type="Pfam" id="PF02872">
    <property type="entry name" value="5_nucleotid_C"/>
    <property type="match status" value="1"/>
</dbReference>
<evidence type="ECO:0000256" key="1">
    <source>
        <dbReference type="ARBA" id="ARBA00004236"/>
    </source>
</evidence>
<dbReference type="InterPro" id="IPR055188">
    <property type="entry name" value="Choice_anch_I"/>
</dbReference>
<dbReference type="Pfam" id="PF06977">
    <property type="entry name" value="SdiA-regulated"/>
    <property type="match status" value="1"/>
</dbReference>
<evidence type="ECO:0000256" key="3">
    <source>
        <dbReference type="ARBA" id="ARBA00023136"/>
    </source>
</evidence>
<feature type="domain" description="LTD" evidence="7">
    <location>
        <begin position="304"/>
        <end position="442"/>
    </location>
</feature>
<feature type="domain" description="Cadherin" evidence="6">
    <location>
        <begin position="823"/>
        <end position="922"/>
    </location>
</feature>
<evidence type="ECO:0000259" key="7">
    <source>
        <dbReference type="PROSITE" id="PS51841"/>
    </source>
</evidence>
<proteinExistence type="predicted"/>
<dbReference type="NCBIfam" id="NF038117">
    <property type="entry name" value="choice_anch_I"/>
    <property type="match status" value="1"/>
</dbReference>
<feature type="domain" description="LTD" evidence="7">
    <location>
        <begin position="15"/>
        <end position="138"/>
    </location>
</feature>
<keyword evidence="2" id="KW-1003">Cell membrane</keyword>
<evidence type="ECO:0000256" key="2">
    <source>
        <dbReference type="ARBA" id="ARBA00022475"/>
    </source>
</evidence>
<feature type="chain" id="PRO_5036804329" description="LTD domain-containing protein" evidence="5">
    <location>
        <begin position="26"/>
        <end position="2595"/>
    </location>
</feature>
<dbReference type="Pfam" id="PF22494">
    <property type="entry name" value="choice_anch_I"/>
    <property type="match status" value="1"/>
</dbReference>